<protein>
    <submittedName>
        <fullName evidence="1">Uncharacterized protein</fullName>
    </submittedName>
</protein>
<evidence type="ECO:0000313" key="1">
    <source>
        <dbReference type="EMBL" id="EPB85012.1"/>
    </source>
</evidence>
<reference evidence="2" key="1">
    <citation type="submission" date="2013-05" db="EMBL/GenBank/DDBJ databases">
        <title>The Genome sequence of Mucor circinelloides f. circinelloides 1006PhL.</title>
        <authorList>
            <consortium name="The Broad Institute Genomics Platform"/>
            <person name="Cuomo C."/>
            <person name="Earl A."/>
            <person name="Findley K."/>
            <person name="Lee S.C."/>
            <person name="Walker B."/>
            <person name="Young S."/>
            <person name="Zeng Q."/>
            <person name="Gargeya S."/>
            <person name="Fitzgerald M."/>
            <person name="Haas B."/>
            <person name="Abouelleil A."/>
            <person name="Allen A.W."/>
            <person name="Alvarado L."/>
            <person name="Arachchi H.M."/>
            <person name="Berlin A.M."/>
            <person name="Chapman S.B."/>
            <person name="Gainer-Dewar J."/>
            <person name="Goldberg J."/>
            <person name="Griggs A."/>
            <person name="Gujja S."/>
            <person name="Hansen M."/>
            <person name="Howarth C."/>
            <person name="Imamovic A."/>
            <person name="Ireland A."/>
            <person name="Larimer J."/>
            <person name="McCowan C."/>
            <person name="Murphy C."/>
            <person name="Pearson M."/>
            <person name="Poon T.W."/>
            <person name="Priest M."/>
            <person name="Roberts A."/>
            <person name="Saif S."/>
            <person name="Shea T."/>
            <person name="Sisk P."/>
            <person name="Sykes S."/>
            <person name="Wortman J."/>
            <person name="Nusbaum C."/>
            <person name="Birren B."/>
        </authorList>
    </citation>
    <scope>NUCLEOTIDE SEQUENCE [LARGE SCALE GENOMIC DNA]</scope>
    <source>
        <strain evidence="2">1006PhL</strain>
    </source>
</reference>
<keyword evidence="2" id="KW-1185">Reference proteome</keyword>
<proteinExistence type="predicted"/>
<name>S2J9B3_MUCC1</name>
<dbReference type="OMA" id="FRQMNTA"/>
<dbReference type="Proteomes" id="UP000014254">
    <property type="component" value="Unassembled WGS sequence"/>
</dbReference>
<accession>S2J9B3</accession>
<evidence type="ECO:0000313" key="2">
    <source>
        <dbReference type="Proteomes" id="UP000014254"/>
    </source>
</evidence>
<gene>
    <name evidence="1" type="ORF">HMPREF1544_08215</name>
</gene>
<dbReference type="AlphaFoldDB" id="S2J9B3"/>
<organism evidence="1 2">
    <name type="scientific">Mucor circinelloides f. circinelloides (strain 1006PhL)</name>
    <name type="common">Mucormycosis agent</name>
    <name type="synonym">Calyptromyces circinelloides</name>
    <dbReference type="NCBI Taxonomy" id="1220926"/>
    <lineage>
        <taxon>Eukaryota</taxon>
        <taxon>Fungi</taxon>
        <taxon>Fungi incertae sedis</taxon>
        <taxon>Mucoromycota</taxon>
        <taxon>Mucoromycotina</taxon>
        <taxon>Mucoromycetes</taxon>
        <taxon>Mucorales</taxon>
        <taxon>Mucorineae</taxon>
        <taxon>Mucoraceae</taxon>
        <taxon>Mucor</taxon>
    </lineage>
</organism>
<sequence length="58" mass="6400">MVDNLQNCSLATRIYASFSSSASTPFSERDITTTTSAIAKLSNVNRDTQDMLYYLQSA</sequence>
<dbReference type="EMBL" id="KE124023">
    <property type="protein sequence ID" value="EPB85012.1"/>
    <property type="molecule type" value="Genomic_DNA"/>
</dbReference>
<dbReference type="OrthoDB" id="2286136at2759"/>
<dbReference type="VEuPathDB" id="FungiDB:HMPREF1544_08215"/>
<dbReference type="InParanoid" id="S2J9B3"/>